<reference evidence="2" key="1">
    <citation type="submission" date="2022-11" db="EMBL/GenBank/DDBJ databases">
        <authorList>
            <person name="Petersen C."/>
        </authorList>
    </citation>
    <scope>NUCLEOTIDE SEQUENCE</scope>
    <source>
        <strain evidence="2">IBT 30069</strain>
    </source>
</reference>
<dbReference type="Proteomes" id="UP001149165">
    <property type="component" value="Unassembled WGS sequence"/>
</dbReference>
<organism evidence="2 3">
    <name type="scientific">Penicillium angulare</name>
    <dbReference type="NCBI Taxonomy" id="116970"/>
    <lineage>
        <taxon>Eukaryota</taxon>
        <taxon>Fungi</taxon>
        <taxon>Dikarya</taxon>
        <taxon>Ascomycota</taxon>
        <taxon>Pezizomycotina</taxon>
        <taxon>Eurotiomycetes</taxon>
        <taxon>Eurotiomycetidae</taxon>
        <taxon>Eurotiales</taxon>
        <taxon>Aspergillaceae</taxon>
        <taxon>Penicillium</taxon>
    </lineage>
</organism>
<evidence type="ECO:0000313" key="2">
    <source>
        <dbReference type="EMBL" id="KAJ5108160.1"/>
    </source>
</evidence>
<evidence type="ECO:0000313" key="3">
    <source>
        <dbReference type="Proteomes" id="UP001149165"/>
    </source>
</evidence>
<comment type="caution">
    <text evidence="2">The sequence shown here is derived from an EMBL/GenBank/DDBJ whole genome shotgun (WGS) entry which is preliminary data.</text>
</comment>
<name>A0A9W9FXA8_9EURO</name>
<dbReference type="Gene3D" id="1.20.120.520">
    <property type="entry name" value="nmb1532 protein domain like"/>
    <property type="match status" value="1"/>
</dbReference>
<dbReference type="InterPro" id="IPR012312">
    <property type="entry name" value="Hemerythrin-like"/>
</dbReference>
<dbReference type="AlphaFoldDB" id="A0A9W9FXA8"/>
<dbReference type="PANTHER" id="PTHR35585">
    <property type="entry name" value="HHE DOMAIN PROTEIN (AFU_ORTHOLOGUE AFUA_4G00730)"/>
    <property type="match status" value="1"/>
</dbReference>
<dbReference type="Pfam" id="PF01814">
    <property type="entry name" value="Hemerythrin"/>
    <property type="match status" value="1"/>
</dbReference>
<dbReference type="OrthoDB" id="9983919at2759"/>
<keyword evidence="3" id="KW-1185">Reference proteome</keyword>
<protein>
    <submittedName>
        <fullName evidence="2">Hemerythrin HHE cation binding domain-containing protein</fullName>
    </submittedName>
</protein>
<dbReference type="EMBL" id="JAPQKH010000003">
    <property type="protein sequence ID" value="KAJ5108160.1"/>
    <property type="molecule type" value="Genomic_DNA"/>
</dbReference>
<feature type="domain" description="Hemerythrin-like" evidence="1">
    <location>
        <begin position="6"/>
        <end position="113"/>
    </location>
</feature>
<evidence type="ECO:0000259" key="1">
    <source>
        <dbReference type="Pfam" id="PF01814"/>
    </source>
</evidence>
<reference evidence="2" key="2">
    <citation type="journal article" date="2023" name="IMA Fungus">
        <title>Comparative genomic study of the Penicillium genus elucidates a diverse pangenome and 15 lateral gene transfer events.</title>
        <authorList>
            <person name="Petersen C."/>
            <person name="Sorensen T."/>
            <person name="Nielsen M.R."/>
            <person name="Sondergaard T.E."/>
            <person name="Sorensen J.L."/>
            <person name="Fitzpatrick D.A."/>
            <person name="Frisvad J.C."/>
            <person name="Nielsen K.L."/>
        </authorList>
    </citation>
    <scope>NUCLEOTIDE SEQUENCE</scope>
    <source>
        <strain evidence="2">IBT 30069</strain>
    </source>
</reference>
<proteinExistence type="predicted"/>
<dbReference type="PANTHER" id="PTHR35585:SF3">
    <property type="entry name" value="HEMERYTHRIN-LIKE DOMAIN-CONTAINING PROTEIN"/>
    <property type="match status" value="1"/>
</dbReference>
<gene>
    <name evidence="2" type="ORF">N7456_004835</name>
</gene>
<accession>A0A9W9FXA8</accession>
<sequence length="188" mass="21650">MPRLSDTICADHKDLKSYYDQIVQAEDEDEQTRWQNMLTWELARHVVGEELVLYPALKQHLNEDAAEDRQQHQMIKEKLAVFQNLKTTDPRFIPTMAILMDDLAAHVNHEERVDLTNLEKAISEEESNNLAVSFDRTKNFVPTRAHPSAPDRPPYQTAVGLITAPLDYLQDLFRKWPDSESTPNAPAE</sequence>